<accession>A0ABP0THF3</accession>
<evidence type="ECO:0000256" key="1">
    <source>
        <dbReference type="SAM" id="MobiDB-lite"/>
    </source>
</evidence>
<reference evidence="3" key="1">
    <citation type="submission" date="2024-02" db="EMBL/GenBank/DDBJ databases">
        <authorList>
            <consortium name="ELIXIR-Norway"/>
            <consortium name="Elixir Norway"/>
        </authorList>
    </citation>
    <scope>NUCLEOTIDE SEQUENCE</scope>
</reference>
<evidence type="ECO:0000313" key="3">
    <source>
        <dbReference type="EMBL" id="CAK9196693.1"/>
    </source>
</evidence>
<feature type="region of interest" description="Disordered" evidence="1">
    <location>
        <begin position="37"/>
        <end position="84"/>
    </location>
</feature>
<proteinExistence type="predicted"/>
<feature type="domain" description="GST N-terminal" evidence="2">
    <location>
        <begin position="151"/>
        <end position="233"/>
    </location>
</feature>
<keyword evidence="4" id="KW-1185">Reference proteome</keyword>
<dbReference type="PANTHER" id="PTHR45288:SF1">
    <property type="entry name" value="THIOREDOXIN FAMILY PROTEIN"/>
    <property type="match status" value="1"/>
</dbReference>
<dbReference type="PANTHER" id="PTHR45288">
    <property type="entry name" value="THIOREDOXIN FAMILY PROTEIN"/>
    <property type="match status" value="1"/>
</dbReference>
<name>A0ABP0THF3_9BRYO</name>
<dbReference type="InterPro" id="IPR040079">
    <property type="entry name" value="Glutathione_S-Trfase"/>
</dbReference>
<dbReference type="Gene3D" id="3.40.30.10">
    <property type="entry name" value="Glutaredoxin"/>
    <property type="match status" value="2"/>
</dbReference>
<protein>
    <recommendedName>
        <fullName evidence="2">GST N-terminal domain-containing protein</fullName>
    </recommendedName>
</protein>
<dbReference type="InterPro" id="IPR036249">
    <property type="entry name" value="Thioredoxin-like_sf"/>
</dbReference>
<dbReference type="SUPFAM" id="SSF52833">
    <property type="entry name" value="Thioredoxin-like"/>
    <property type="match status" value="2"/>
</dbReference>
<dbReference type="PROSITE" id="PS50404">
    <property type="entry name" value="GST_NTER"/>
    <property type="match status" value="2"/>
</dbReference>
<dbReference type="SFLD" id="SFLDG01181">
    <property type="entry name" value="SUF2"/>
    <property type="match status" value="1"/>
</dbReference>
<evidence type="ECO:0000313" key="4">
    <source>
        <dbReference type="Proteomes" id="UP001497512"/>
    </source>
</evidence>
<organism evidence="3 4">
    <name type="scientific">Sphagnum troendelagicum</name>
    <dbReference type="NCBI Taxonomy" id="128251"/>
    <lineage>
        <taxon>Eukaryota</taxon>
        <taxon>Viridiplantae</taxon>
        <taxon>Streptophyta</taxon>
        <taxon>Embryophyta</taxon>
        <taxon>Bryophyta</taxon>
        <taxon>Sphagnophytina</taxon>
        <taxon>Sphagnopsida</taxon>
        <taxon>Sphagnales</taxon>
        <taxon>Sphagnaceae</taxon>
        <taxon>Sphagnum</taxon>
    </lineage>
</organism>
<feature type="compositionally biased region" description="Low complexity" evidence="1">
    <location>
        <begin position="74"/>
        <end position="83"/>
    </location>
</feature>
<gene>
    <name evidence="3" type="ORF">CSSPTR1EN2_LOCUS3601</name>
</gene>
<dbReference type="InterPro" id="IPR004045">
    <property type="entry name" value="Glutathione_S-Trfase_N"/>
</dbReference>
<dbReference type="Proteomes" id="UP001497512">
    <property type="component" value="Chromosome 11"/>
</dbReference>
<sequence length="352" mass="38841">MAGTTLWMHTASAVPSFVVGVPARRLSAMRRNSKVTLITAPRAAEPGRSSSTSTQERDTNDKTPKPADRRDESGSSSSSSVGGIYNVRPDQRLAVFGASLGLPLRFGSGAVVKGYKLESLPESEATEDKYYIDFAGRKFVESAYPGPRPEKPIELYEFEGCPFCRKVREIVSILDIDVLIYPTPKNGPNFRPKVVELGGKRQFPYMVDPNTGVSMYESDDIIKYLVDKYGDGQVPLPLKLGFLTTITASLALAARGGKGSNYVPSRLPEKPIELWAYEQSPFCKIASETFSELEIPHIYHSCARGSSKRDELKQKTGKFQVPYMEDPNTGVKMFENAAIVEYLKSTYGLPQP</sequence>
<dbReference type="SFLD" id="SFLDG01202">
    <property type="entry name" value="SUF2.2"/>
    <property type="match status" value="1"/>
</dbReference>
<feature type="compositionally biased region" description="Basic and acidic residues" evidence="1">
    <location>
        <begin position="55"/>
        <end position="73"/>
    </location>
</feature>
<evidence type="ECO:0000259" key="2">
    <source>
        <dbReference type="PROSITE" id="PS50404"/>
    </source>
</evidence>
<feature type="domain" description="GST N-terminal" evidence="2">
    <location>
        <begin position="270"/>
        <end position="351"/>
    </location>
</feature>
<dbReference type="CDD" id="cd03041">
    <property type="entry name" value="GST_N_2GST_N"/>
    <property type="match status" value="2"/>
</dbReference>
<dbReference type="PROSITE" id="PS51354">
    <property type="entry name" value="GLUTAREDOXIN_2"/>
    <property type="match status" value="1"/>
</dbReference>
<dbReference type="EMBL" id="OZ019903">
    <property type="protein sequence ID" value="CAK9196693.1"/>
    <property type="molecule type" value="Genomic_DNA"/>
</dbReference>
<dbReference type="PROSITE" id="PS00195">
    <property type="entry name" value="GLUTAREDOXIN_1"/>
    <property type="match status" value="1"/>
</dbReference>
<dbReference type="Pfam" id="PF13417">
    <property type="entry name" value="GST_N_3"/>
    <property type="match status" value="2"/>
</dbReference>
<dbReference type="SFLD" id="SFLDS00019">
    <property type="entry name" value="Glutathione_Transferase_(cytos"/>
    <property type="match status" value="1"/>
</dbReference>
<dbReference type="InterPro" id="IPR011767">
    <property type="entry name" value="GLR_AS"/>
</dbReference>